<keyword evidence="1" id="KW-0472">Membrane</keyword>
<sequence length="363" mass="40097">MSTSLPAKSRSLLRRYLVAGYAAFIVYASLSPFLGWQEQGLEFWAVLTSPLMLTYSGFDALSNLLAYFPFGILLALNLLTYFGNVRSVLWATLVAIGLSVAMEYLQMYLPMRTSSNADILTNGIGAFAGALLAVSIANRPWFIRVTKWRIGLFRRGAGVDFGLALVMLWMFAQINPSLPMLGNVFITEPAYRMSVAIPEAPFNVWESVAVALNLLMVGALLLTLLRVRRHAVVGLALMLGVVALAKFIAAALLLKSWALLLWLNSEAILGIVIGVMLITGISWLPRSRLIWATALGALSYVVLANWVLDSGTPSAAMRLYQWRFGHLRNYNGLSHNVSLVFPLLLGGYLWWVRSARHLEEGKK</sequence>
<accession>A0A1J5S208</accession>
<organism evidence="3">
    <name type="scientific">mine drainage metagenome</name>
    <dbReference type="NCBI Taxonomy" id="410659"/>
    <lineage>
        <taxon>unclassified sequences</taxon>
        <taxon>metagenomes</taxon>
        <taxon>ecological metagenomes</taxon>
    </lineage>
</organism>
<feature type="transmembrane region" description="Helical" evidence="1">
    <location>
        <begin position="260"/>
        <end position="282"/>
    </location>
</feature>
<dbReference type="InterPro" id="IPR006976">
    <property type="entry name" value="VanZ-like"/>
</dbReference>
<reference evidence="3" key="1">
    <citation type="submission" date="2016-10" db="EMBL/GenBank/DDBJ databases">
        <title>Sequence of Gallionella enrichment culture.</title>
        <authorList>
            <person name="Poehlein A."/>
            <person name="Muehling M."/>
            <person name="Daniel R."/>
        </authorList>
    </citation>
    <scope>NUCLEOTIDE SEQUENCE</scope>
</reference>
<evidence type="ECO:0000256" key="1">
    <source>
        <dbReference type="SAM" id="Phobius"/>
    </source>
</evidence>
<keyword evidence="1" id="KW-1133">Transmembrane helix</keyword>
<feature type="transmembrane region" description="Helical" evidence="1">
    <location>
        <begin position="333"/>
        <end position="352"/>
    </location>
</feature>
<feature type="transmembrane region" description="Helical" evidence="1">
    <location>
        <begin position="204"/>
        <end position="225"/>
    </location>
</feature>
<dbReference type="NCBIfam" id="NF037970">
    <property type="entry name" value="vanZ_1"/>
    <property type="match status" value="1"/>
</dbReference>
<evidence type="ECO:0000313" key="3">
    <source>
        <dbReference type="EMBL" id="OIQ98268.1"/>
    </source>
</evidence>
<dbReference type="EMBL" id="MLJW01000121">
    <property type="protein sequence ID" value="OIQ98268.1"/>
    <property type="molecule type" value="Genomic_DNA"/>
</dbReference>
<keyword evidence="1" id="KW-0812">Transmembrane</keyword>
<gene>
    <name evidence="3" type="ORF">GALL_196970</name>
</gene>
<feature type="transmembrane region" description="Helical" evidence="1">
    <location>
        <begin position="55"/>
        <end position="76"/>
    </location>
</feature>
<name>A0A1J5S208_9ZZZZ</name>
<feature type="domain" description="VanZ-like" evidence="2">
    <location>
        <begin position="29"/>
        <end position="134"/>
    </location>
</feature>
<feature type="transmembrane region" description="Helical" evidence="1">
    <location>
        <begin position="88"/>
        <end position="107"/>
    </location>
</feature>
<feature type="transmembrane region" description="Helical" evidence="1">
    <location>
        <begin position="289"/>
        <end position="308"/>
    </location>
</feature>
<dbReference type="AlphaFoldDB" id="A0A1J5S208"/>
<feature type="transmembrane region" description="Helical" evidence="1">
    <location>
        <begin position="12"/>
        <end position="35"/>
    </location>
</feature>
<protein>
    <submittedName>
        <fullName evidence="3">VanZ like family protein</fullName>
    </submittedName>
</protein>
<dbReference type="Pfam" id="PF04892">
    <property type="entry name" value="VanZ"/>
    <property type="match status" value="1"/>
</dbReference>
<feature type="transmembrane region" description="Helical" evidence="1">
    <location>
        <begin position="119"/>
        <end position="137"/>
    </location>
</feature>
<feature type="transmembrane region" description="Helical" evidence="1">
    <location>
        <begin position="232"/>
        <end position="254"/>
    </location>
</feature>
<evidence type="ECO:0000259" key="2">
    <source>
        <dbReference type="Pfam" id="PF04892"/>
    </source>
</evidence>
<comment type="caution">
    <text evidence="3">The sequence shown here is derived from an EMBL/GenBank/DDBJ whole genome shotgun (WGS) entry which is preliminary data.</text>
</comment>
<feature type="transmembrane region" description="Helical" evidence="1">
    <location>
        <begin position="157"/>
        <end position="174"/>
    </location>
</feature>
<proteinExistence type="predicted"/>